<reference evidence="6" key="1">
    <citation type="submission" date="2016-07" db="EMBL/GenBank/DDBJ databases">
        <authorList>
            <person name="Florea S."/>
            <person name="Webb J.S."/>
            <person name="Jaromczyk J."/>
            <person name="Schardl C.L."/>
        </authorList>
    </citation>
    <scope>NUCLEOTIDE SEQUENCE [LARGE SCALE GENOMIC DNA]</scope>
    <source>
        <strain evidence="6">KCTC 42131</strain>
    </source>
</reference>
<keyword evidence="3" id="KW-0998">Cell outer membrane</keyword>
<evidence type="ECO:0000256" key="2">
    <source>
        <dbReference type="ARBA" id="ARBA00023136"/>
    </source>
</evidence>
<dbReference type="Proteomes" id="UP000175669">
    <property type="component" value="Unassembled WGS sequence"/>
</dbReference>
<accession>A0A1E8CHD6</accession>
<dbReference type="AlphaFoldDB" id="A0A1E8CHD6"/>
<evidence type="ECO:0000256" key="1">
    <source>
        <dbReference type="ARBA" id="ARBA00004442"/>
    </source>
</evidence>
<comment type="caution">
    <text evidence="5">The sequence shown here is derived from an EMBL/GenBank/DDBJ whole genome shotgun (WGS) entry which is preliminary data.</text>
</comment>
<keyword evidence="2" id="KW-0472">Membrane</keyword>
<comment type="subcellular location">
    <subcellularLocation>
        <location evidence="1">Cell outer membrane</location>
    </subcellularLocation>
</comment>
<keyword evidence="6" id="KW-1185">Reference proteome</keyword>
<feature type="signal peptide" evidence="4">
    <location>
        <begin position="1"/>
        <end position="21"/>
    </location>
</feature>
<evidence type="ECO:0000256" key="4">
    <source>
        <dbReference type="SAM" id="SignalP"/>
    </source>
</evidence>
<dbReference type="InterPro" id="IPR036942">
    <property type="entry name" value="Beta-barrel_TonB_sf"/>
</dbReference>
<feature type="chain" id="PRO_5009212078" description="DUF5723 domain-containing protein" evidence="4">
    <location>
        <begin position="22"/>
        <end position="378"/>
    </location>
</feature>
<sequence>MRLLSVFVLAAAAVSAIPAQAQQPFGWIGNGHTSAYSLGAGELELSGNLLLVDDSIDVFNFRDKILAGNSRLIDNSGDLDGWRGELRLGVGRGLELFYRQQDQELTLKVREPVSASILDLSQGLNTRSTDWGAKWVFFESTSIDQTRPWTSAALEVMKVENVSDDFDGFLESFQFSANTNIRFEPPQRFAMDRLRDDGWRARLILTHPITPNIAVSAWAGYGKSDSSSGTSTEIDLQFLRDQFLQTFDLEENYLLMGASVNWQVLPRLPMQAGYEYIRINARRQDINSSDSSLIPSFLRGTDLGNTATVNHAFYANVNWWLTPQVHLGLGGKLFANQFVGIMPHYNNPLSGSFSETLYGYAELKLGIRFSLAEMINRR</sequence>
<dbReference type="GO" id="GO:0009279">
    <property type="term" value="C:cell outer membrane"/>
    <property type="evidence" value="ECO:0007669"/>
    <property type="project" value="UniProtKB-SubCell"/>
</dbReference>
<evidence type="ECO:0000256" key="3">
    <source>
        <dbReference type="ARBA" id="ARBA00023237"/>
    </source>
</evidence>
<proteinExistence type="predicted"/>
<dbReference type="EMBL" id="MASR01000001">
    <property type="protein sequence ID" value="OFE11735.1"/>
    <property type="molecule type" value="Genomic_DNA"/>
</dbReference>
<dbReference type="SUPFAM" id="SSF56935">
    <property type="entry name" value="Porins"/>
    <property type="match status" value="1"/>
</dbReference>
<gene>
    <name evidence="5" type="ORF">PHACT_00010</name>
</gene>
<dbReference type="Gene3D" id="2.40.170.20">
    <property type="entry name" value="TonB-dependent receptor, beta-barrel domain"/>
    <property type="match status" value="1"/>
</dbReference>
<protein>
    <recommendedName>
        <fullName evidence="7">DUF5723 domain-containing protein</fullName>
    </recommendedName>
</protein>
<evidence type="ECO:0000313" key="5">
    <source>
        <dbReference type="EMBL" id="OFE11735.1"/>
    </source>
</evidence>
<organism evidence="5 6">
    <name type="scientific">Pseudohongiella acticola</name>
    <dbReference type="NCBI Taxonomy" id="1524254"/>
    <lineage>
        <taxon>Bacteria</taxon>
        <taxon>Pseudomonadati</taxon>
        <taxon>Pseudomonadota</taxon>
        <taxon>Gammaproteobacteria</taxon>
        <taxon>Pseudomonadales</taxon>
        <taxon>Pseudohongiellaceae</taxon>
        <taxon>Pseudohongiella</taxon>
    </lineage>
</organism>
<dbReference type="RefSeq" id="WP_070115361.1">
    <property type="nucleotide sequence ID" value="NZ_MASR01000001.1"/>
</dbReference>
<name>A0A1E8CHD6_9GAMM</name>
<keyword evidence="4" id="KW-0732">Signal</keyword>
<dbReference type="STRING" id="1524254.PHACT_00010"/>
<evidence type="ECO:0008006" key="7">
    <source>
        <dbReference type="Google" id="ProtNLM"/>
    </source>
</evidence>
<evidence type="ECO:0000313" key="6">
    <source>
        <dbReference type="Proteomes" id="UP000175669"/>
    </source>
</evidence>